<comment type="catalytic activity">
    <reaction evidence="1">
        <text>GDP-alpha-D-mannose + H2O = alpha-D-mannose 1-phosphate + GMP + 2 H(+)</text>
        <dbReference type="Rhea" id="RHEA:27978"/>
        <dbReference type="ChEBI" id="CHEBI:15377"/>
        <dbReference type="ChEBI" id="CHEBI:15378"/>
        <dbReference type="ChEBI" id="CHEBI:57527"/>
        <dbReference type="ChEBI" id="CHEBI:58115"/>
        <dbReference type="ChEBI" id="CHEBI:58409"/>
    </reaction>
</comment>
<feature type="domain" description="Nudix hydrolase" evidence="8">
    <location>
        <begin position="38"/>
        <end position="167"/>
    </location>
</feature>
<dbReference type="PROSITE" id="PS51462">
    <property type="entry name" value="NUDIX"/>
    <property type="match status" value="1"/>
</dbReference>
<evidence type="ECO:0000259" key="8">
    <source>
        <dbReference type="PROSITE" id="PS51462"/>
    </source>
</evidence>
<evidence type="ECO:0000256" key="5">
    <source>
        <dbReference type="ARBA" id="ARBA00022801"/>
    </source>
</evidence>
<reference evidence="9 10" key="1">
    <citation type="submission" date="2023-06" db="EMBL/GenBank/DDBJ databases">
        <title>Roseiconus lacunae JC819 isolated from Gulf of Mannar region, Tamil Nadu.</title>
        <authorList>
            <person name="Pk S."/>
            <person name="Ch S."/>
            <person name="Ch V.R."/>
        </authorList>
    </citation>
    <scope>NUCLEOTIDE SEQUENCE [LARGE SCALE GENOMIC DNA]</scope>
    <source>
        <strain evidence="9 10">JC819</strain>
    </source>
</reference>
<protein>
    <recommendedName>
        <fullName evidence="4">GDP-mannose pyrophosphatase</fullName>
    </recommendedName>
    <alternativeName>
        <fullName evidence="6">GDP-mannose hydrolase</fullName>
    </alternativeName>
    <alternativeName>
        <fullName evidence="7">GDPMK</fullName>
    </alternativeName>
</protein>
<dbReference type="InterPro" id="IPR000086">
    <property type="entry name" value="NUDIX_hydrolase_dom"/>
</dbReference>
<dbReference type="GO" id="GO:0016787">
    <property type="term" value="F:hydrolase activity"/>
    <property type="evidence" value="ECO:0007669"/>
    <property type="project" value="UniProtKB-KW"/>
</dbReference>
<dbReference type="Proteomes" id="UP001239462">
    <property type="component" value="Unassembled WGS sequence"/>
</dbReference>
<evidence type="ECO:0000256" key="2">
    <source>
        <dbReference type="ARBA" id="ARBA00001946"/>
    </source>
</evidence>
<name>A0ABT7PLK0_9BACT</name>
<dbReference type="PROSITE" id="PS00893">
    <property type="entry name" value="NUDIX_BOX"/>
    <property type="match status" value="1"/>
</dbReference>
<keyword evidence="10" id="KW-1185">Reference proteome</keyword>
<dbReference type="InterPro" id="IPR015797">
    <property type="entry name" value="NUDIX_hydrolase-like_dom_sf"/>
</dbReference>
<dbReference type="PANTHER" id="PTHR11839:SF18">
    <property type="entry name" value="NUDIX HYDROLASE DOMAIN-CONTAINING PROTEIN"/>
    <property type="match status" value="1"/>
</dbReference>
<comment type="caution">
    <text evidence="9">The sequence shown here is derived from an EMBL/GenBank/DDBJ whole genome shotgun (WGS) entry which is preliminary data.</text>
</comment>
<dbReference type="RefSeq" id="WP_149499056.1">
    <property type="nucleotide sequence ID" value="NZ_JAJMQV010000084.1"/>
</dbReference>
<evidence type="ECO:0000256" key="7">
    <source>
        <dbReference type="ARBA" id="ARBA00032272"/>
    </source>
</evidence>
<proteinExistence type="inferred from homology"/>
<dbReference type="Gene3D" id="3.90.79.10">
    <property type="entry name" value="Nucleoside Triphosphate Pyrophosphohydrolase"/>
    <property type="match status" value="1"/>
</dbReference>
<dbReference type="SUPFAM" id="SSF55811">
    <property type="entry name" value="Nudix"/>
    <property type="match status" value="1"/>
</dbReference>
<dbReference type="PANTHER" id="PTHR11839">
    <property type="entry name" value="UDP/ADP-SUGAR PYROPHOSPHATASE"/>
    <property type="match status" value="1"/>
</dbReference>
<evidence type="ECO:0000256" key="4">
    <source>
        <dbReference type="ARBA" id="ARBA00016377"/>
    </source>
</evidence>
<comment type="similarity">
    <text evidence="3">Belongs to the Nudix hydrolase family. NudK subfamily.</text>
</comment>
<gene>
    <name evidence="9" type="ORF">QTN89_18190</name>
</gene>
<organism evidence="9 10">
    <name type="scientific">Roseiconus lacunae</name>
    <dbReference type="NCBI Taxonomy" id="2605694"/>
    <lineage>
        <taxon>Bacteria</taxon>
        <taxon>Pseudomonadati</taxon>
        <taxon>Planctomycetota</taxon>
        <taxon>Planctomycetia</taxon>
        <taxon>Pirellulales</taxon>
        <taxon>Pirellulaceae</taxon>
        <taxon>Roseiconus</taxon>
    </lineage>
</organism>
<evidence type="ECO:0000313" key="10">
    <source>
        <dbReference type="Proteomes" id="UP001239462"/>
    </source>
</evidence>
<dbReference type="EMBL" id="JASZZN010000013">
    <property type="protein sequence ID" value="MDM4017384.1"/>
    <property type="molecule type" value="Genomic_DNA"/>
</dbReference>
<evidence type="ECO:0000256" key="1">
    <source>
        <dbReference type="ARBA" id="ARBA00000847"/>
    </source>
</evidence>
<dbReference type="Pfam" id="PF00293">
    <property type="entry name" value="NUDIX"/>
    <property type="match status" value="1"/>
</dbReference>
<evidence type="ECO:0000256" key="3">
    <source>
        <dbReference type="ARBA" id="ARBA00007275"/>
    </source>
</evidence>
<evidence type="ECO:0000313" key="9">
    <source>
        <dbReference type="EMBL" id="MDM4017384.1"/>
    </source>
</evidence>
<dbReference type="CDD" id="cd03424">
    <property type="entry name" value="NUDIX_ADPRase_Nudt5_UGPPase_Nudt14"/>
    <property type="match status" value="1"/>
</dbReference>
<keyword evidence="5 9" id="KW-0378">Hydrolase</keyword>
<sequence>MNQPNDPEETTLLKGARFNVERLTLHGDDGKLYQREVVRHPGAVVLLPILDDGSVVMIDNTRPTVGETLLELPAGTREVGEAGHVTADRELIEETGYSAGKLELMLEFYSAPGISDELMLLFRASDLTAGEAQREATESIVNRIVAKEDIPALIRDGKIRDAKTLVGLYAYLNGE</sequence>
<dbReference type="InterPro" id="IPR020084">
    <property type="entry name" value="NUDIX_hydrolase_CS"/>
</dbReference>
<evidence type="ECO:0000256" key="6">
    <source>
        <dbReference type="ARBA" id="ARBA00032162"/>
    </source>
</evidence>
<accession>A0ABT7PLK0</accession>
<comment type="cofactor">
    <cofactor evidence="2">
        <name>Mg(2+)</name>
        <dbReference type="ChEBI" id="CHEBI:18420"/>
    </cofactor>
</comment>